<evidence type="ECO:0000256" key="1">
    <source>
        <dbReference type="ARBA" id="ARBA00001968"/>
    </source>
</evidence>
<evidence type="ECO:0000259" key="8">
    <source>
        <dbReference type="Pfam" id="PF13359"/>
    </source>
</evidence>
<name>A0ABM3LUI3_BICAN</name>
<keyword evidence="9" id="KW-1185">Reference proteome</keyword>
<evidence type="ECO:0000256" key="5">
    <source>
        <dbReference type="ARBA" id="ARBA00022723"/>
    </source>
</evidence>
<keyword evidence="5" id="KW-0479">Metal-binding</keyword>
<keyword evidence="7" id="KW-0539">Nucleus</keyword>
<dbReference type="PANTHER" id="PTHR22930:SF269">
    <property type="entry name" value="NUCLEASE HARBI1-LIKE PROTEIN"/>
    <property type="match status" value="1"/>
</dbReference>
<dbReference type="Pfam" id="PF13359">
    <property type="entry name" value="DDE_Tnp_4"/>
    <property type="match status" value="1"/>
</dbReference>
<dbReference type="InterPro" id="IPR027806">
    <property type="entry name" value="HARBI1_dom"/>
</dbReference>
<evidence type="ECO:0000256" key="6">
    <source>
        <dbReference type="ARBA" id="ARBA00022801"/>
    </source>
</evidence>
<evidence type="ECO:0000256" key="7">
    <source>
        <dbReference type="ARBA" id="ARBA00023242"/>
    </source>
</evidence>
<evidence type="ECO:0000256" key="3">
    <source>
        <dbReference type="ARBA" id="ARBA00006958"/>
    </source>
</evidence>
<feature type="domain" description="DDE Tnp4" evidence="8">
    <location>
        <begin position="221"/>
        <end position="387"/>
    </location>
</feature>
<comment type="subcellular location">
    <subcellularLocation>
        <location evidence="2">Nucleus</location>
    </subcellularLocation>
</comment>
<protein>
    <submittedName>
        <fullName evidence="10">Uncharacterized protein LOC128198938</fullName>
    </submittedName>
</protein>
<comment type="similarity">
    <text evidence="3">Belongs to the HARBI1 family.</text>
</comment>
<accession>A0ABM3LUI3</accession>
<sequence>MAQRRRHTFCAIESAAHKKSVWRAKSLSRIFDGLNAHDAHCQSFCRQNCSAVHAMEVQRLRCIILYLKYKKRRRNREFWVHPILSDRLLKGQFHIKHSILKQYPDKFFKFYKTSITTFNELLLILSPALTHSDTTMRKCIGPEERLSVTLRYLGRGMSFVELEEAYLIGATTIRSIVEETCTAIWELCKSECFPAFTVQRWQDIAKKFHDKTQFPNCLGAVDGKHIRLKMPPNSGSNYYNYKSYFSTVLMAVVDANYCFTFIDVGAYGKFSDSNIFKNSTLEKGILDGKIPLPNKQKLPGDLNGQPMPFVFVGDEAFAISSHVMRPFPDRHLSVQQRIFNYRLSRARRMVECAFGIFSSKWRIFQKSLDVNMPLAIKIIKAGCILHNFVRKRDGICFEEALYTCPFEDISNIGVRGTDNGMETRKYFANYFTSSMGSVSWQYNKV</sequence>
<keyword evidence="6" id="KW-0378">Hydrolase</keyword>
<reference evidence="10" key="1">
    <citation type="submission" date="2025-08" db="UniProtKB">
        <authorList>
            <consortium name="RefSeq"/>
        </authorList>
    </citation>
    <scope>IDENTIFICATION</scope>
</reference>
<dbReference type="Proteomes" id="UP001652582">
    <property type="component" value="Chromosome 18"/>
</dbReference>
<dbReference type="RefSeq" id="XP_052742738.1">
    <property type="nucleotide sequence ID" value="XM_052886778.1"/>
</dbReference>
<keyword evidence="4" id="KW-0540">Nuclease</keyword>
<proteinExistence type="inferred from homology"/>
<evidence type="ECO:0000256" key="2">
    <source>
        <dbReference type="ARBA" id="ARBA00004123"/>
    </source>
</evidence>
<dbReference type="PANTHER" id="PTHR22930">
    <property type="match status" value="1"/>
</dbReference>
<evidence type="ECO:0000313" key="9">
    <source>
        <dbReference type="Proteomes" id="UP001652582"/>
    </source>
</evidence>
<evidence type="ECO:0000256" key="4">
    <source>
        <dbReference type="ARBA" id="ARBA00022722"/>
    </source>
</evidence>
<comment type="cofactor">
    <cofactor evidence="1">
        <name>a divalent metal cation</name>
        <dbReference type="ChEBI" id="CHEBI:60240"/>
    </cofactor>
</comment>
<dbReference type="GeneID" id="128198938"/>
<dbReference type="InterPro" id="IPR045249">
    <property type="entry name" value="HARBI1-like"/>
</dbReference>
<organism evidence="9 10">
    <name type="scientific">Bicyclus anynana</name>
    <name type="common">Squinting bush brown butterfly</name>
    <dbReference type="NCBI Taxonomy" id="110368"/>
    <lineage>
        <taxon>Eukaryota</taxon>
        <taxon>Metazoa</taxon>
        <taxon>Ecdysozoa</taxon>
        <taxon>Arthropoda</taxon>
        <taxon>Hexapoda</taxon>
        <taxon>Insecta</taxon>
        <taxon>Pterygota</taxon>
        <taxon>Neoptera</taxon>
        <taxon>Endopterygota</taxon>
        <taxon>Lepidoptera</taxon>
        <taxon>Glossata</taxon>
        <taxon>Ditrysia</taxon>
        <taxon>Papilionoidea</taxon>
        <taxon>Nymphalidae</taxon>
        <taxon>Satyrinae</taxon>
        <taxon>Satyrini</taxon>
        <taxon>Mycalesina</taxon>
        <taxon>Bicyclus</taxon>
    </lineage>
</organism>
<evidence type="ECO:0000313" key="10">
    <source>
        <dbReference type="RefSeq" id="XP_052742738.1"/>
    </source>
</evidence>
<gene>
    <name evidence="10" type="primary">LOC128198938</name>
</gene>